<organism evidence="1 2">
    <name type="scientific">Brassica carinata</name>
    <name type="common">Ethiopian mustard</name>
    <name type="synonym">Abyssinian cabbage</name>
    <dbReference type="NCBI Taxonomy" id="52824"/>
    <lineage>
        <taxon>Eukaryota</taxon>
        <taxon>Viridiplantae</taxon>
        <taxon>Streptophyta</taxon>
        <taxon>Embryophyta</taxon>
        <taxon>Tracheophyta</taxon>
        <taxon>Spermatophyta</taxon>
        <taxon>Magnoliopsida</taxon>
        <taxon>eudicotyledons</taxon>
        <taxon>Gunneridae</taxon>
        <taxon>Pentapetalae</taxon>
        <taxon>rosids</taxon>
        <taxon>malvids</taxon>
        <taxon>Brassicales</taxon>
        <taxon>Brassicaceae</taxon>
        <taxon>Brassiceae</taxon>
        <taxon>Brassica</taxon>
    </lineage>
</organism>
<protein>
    <submittedName>
        <fullName evidence="1">Uncharacterized protein</fullName>
    </submittedName>
</protein>
<accession>A0A8X7PPC0</accession>
<dbReference type="OrthoDB" id="5337378at2759"/>
<comment type="caution">
    <text evidence="1">The sequence shown here is derived from an EMBL/GenBank/DDBJ whole genome shotgun (WGS) entry which is preliminary data.</text>
</comment>
<gene>
    <name evidence="1" type="ORF">Bca52824_074449</name>
</gene>
<dbReference type="AlphaFoldDB" id="A0A8X7PPC0"/>
<reference evidence="1 2" key="1">
    <citation type="submission" date="2020-02" db="EMBL/GenBank/DDBJ databases">
        <authorList>
            <person name="Ma Q."/>
            <person name="Huang Y."/>
            <person name="Song X."/>
            <person name="Pei D."/>
        </authorList>
    </citation>
    <scope>NUCLEOTIDE SEQUENCE [LARGE SCALE GENOMIC DNA]</scope>
    <source>
        <strain evidence="1">Sxm20200214</strain>
        <tissue evidence="1">Leaf</tissue>
    </source>
</reference>
<evidence type="ECO:0000313" key="2">
    <source>
        <dbReference type="Proteomes" id="UP000886595"/>
    </source>
</evidence>
<keyword evidence="2" id="KW-1185">Reference proteome</keyword>
<dbReference type="Proteomes" id="UP000886595">
    <property type="component" value="Unassembled WGS sequence"/>
</dbReference>
<proteinExistence type="predicted"/>
<dbReference type="EMBL" id="JAAMPC010000015">
    <property type="protein sequence ID" value="KAG2255155.1"/>
    <property type="molecule type" value="Genomic_DNA"/>
</dbReference>
<name>A0A8X7PPC0_BRACI</name>
<sequence>MLERKKGRTLLGKRKALGTIETRRTKKSRKMEGTLERHSLLQFGQLSKLSFDNLPPSSAADSSELRNELGSVGADGDWGEKEFILSQDFFW</sequence>
<evidence type="ECO:0000313" key="1">
    <source>
        <dbReference type="EMBL" id="KAG2255155.1"/>
    </source>
</evidence>